<organism evidence="2 3">
    <name type="scientific">Actinidia rufa</name>
    <dbReference type="NCBI Taxonomy" id="165716"/>
    <lineage>
        <taxon>Eukaryota</taxon>
        <taxon>Viridiplantae</taxon>
        <taxon>Streptophyta</taxon>
        <taxon>Embryophyta</taxon>
        <taxon>Tracheophyta</taxon>
        <taxon>Spermatophyta</taxon>
        <taxon>Magnoliopsida</taxon>
        <taxon>eudicotyledons</taxon>
        <taxon>Gunneridae</taxon>
        <taxon>Pentapetalae</taxon>
        <taxon>asterids</taxon>
        <taxon>Ericales</taxon>
        <taxon>Actinidiaceae</taxon>
        <taxon>Actinidia</taxon>
    </lineage>
</organism>
<evidence type="ECO:0000313" key="3">
    <source>
        <dbReference type="Proteomes" id="UP000585474"/>
    </source>
</evidence>
<feature type="region of interest" description="Disordered" evidence="1">
    <location>
        <begin position="1"/>
        <end position="28"/>
    </location>
</feature>
<dbReference type="EMBL" id="BJWL01000270">
    <property type="protein sequence ID" value="GFS37117.1"/>
    <property type="molecule type" value="Genomic_DNA"/>
</dbReference>
<proteinExistence type="predicted"/>
<protein>
    <submittedName>
        <fullName evidence="2">Uncharacterized protein</fullName>
    </submittedName>
</protein>
<gene>
    <name evidence="2" type="ORF">Acr_00g0049990</name>
</gene>
<reference evidence="3" key="1">
    <citation type="submission" date="2019-07" db="EMBL/GenBank/DDBJ databases">
        <title>De Novo Assembly of kiwifruit Actinidia rufa.</title>
        <authorList>
            <person name="Sugita-Konishi S."/>
            <person name="Sato K."/>
            <person name="Mori E."/>
            <person name="Abe Y."/>
            <person name="Kisaki G."/>
            <person name="Hamano K."/>
            <person name="Suezawa K."/>
            <person name="Otani M."/>
            <person name="Fukuda T."/>
            <person name="Manabe T."/>
            <person name="Gomi K."/>
            <person name="Tabuchi M."/>
            <person name="Akimitsu K."/>
            <person name="Kataoka I."/>
        </authorList>
    </citation>
    <scope>NUCLEOTIDE SEQUENCE [LARGE SCALE GENOMIC DNA]</scope>
    <source>
        <strain evidence="3">cv. Fuchu</strain>
    </source>
</reference>
<dbReference type="AlphaFoldDB" id="A0A7J0DKE1"/>
<dbReference type="Proteomes" id="UP000585474">
    <property type="component" value="Unassembled WGS sequence"/>
</dbReference>
<evidence type="ECO:0000313" key="2">
    <source>
        <dbReference type="EMBL" id="GFS37117.1"/>
    </source>
</evidence>
<name>A0A7J0DKE1_9ERIC</name>
<keyword evidence="3" id="KW-1185">Reference proteome</keyword>
<accession>A0A7J0DKE1</accession>
<sequence>MHMEENTSRSLRYELTSGRDHQGKHPKRVLSEAVEYGQGKRGRLAAASLTRTQDVLTGEDSGNAVVLDCGGFLHPELFASLGCPFDMNSTRMI</sequence>
<comment type="caution">
    <text evidence="2">The sequence shown here is derived from an EMBL/GenBank/DDBJ whole genome shotgun (WGS) entry which is preliminary data.</text>
</comment>
<evidence type="ECO:0000256" key="1">
    <source>
        <dbReference type="SAM" id="MobiDB-lite"/>
    </source>
</evidence>